<dbReference type="Gene3D" id="1.25.10.10">
    <property type="entry name" value="Leucine-rich Repeat Variant"/>
    <property type="match status" value="1"/>
</dbReference>
<dbReference type="InterPro" id="IPR000357">
    <property type="entry name" value="HEAT"/>
</dbReference>
<dbReference type="InterPro" id="IPR011989">
    <property type="entry name" value="ARM-like"/>
</dbReference>
<dbReference type="InterPro" id="IPR021133">
    <property type="entry name" value="HEAT_type_2"/>
</dbReference>
<feature type="compositionally biased region" description="Low complexity" evidence="3">
    <location>
        <begin position="74"/>
        <end position="85"/>
    </location>
</feature>
<dbReference type="AlphaFoldDB" id="A0A061QWC4"/>
<dbReference type="PROSITE" id="PS50077">
    <property type="entry name" value="HEAT_REPEAT"/>
    <property type="match status" value="1"/>
</dbReference>
<feature type="region of interest" description="Disordered" evidence="3">
    <location>
        <begin position="1"/>
        <end position="100"/>
    </location>
</feature>
<dbReference type="GO" id="GO:0003677">
    <property type="term" value="F:DNA binding"/>
    <property type="evidence" value="ECO:0007669"/>
    <property type="project" value="InterPro"/>
</dbReference>
<evidence type="ECO:0000256" key="2">
    <source>
        <dbReference type="PROSITE-ProRule" id="PRU00103"/>
    </source>
</evidence>
<dbReference type="EMBL" id="GBEZ01024221">
    <property type="protein sequence ID" value="JAC62745.1"/>
    <property type="molecule type" value="Transcribed_RNA"/>
</dbReference>
<dbReference type="PANTHER" id="PTHR36498:SF1">
    <property type="entry name" value="TATA-BINDING PROTEIN-ASSOCIATED FACTOR 172"/>
    <property type="match status" value="1"/>
</dbReference>
<organism evidence="4">
    <name type="scientific">Tetraselmis sp. GSL018</name>
    <dbReference type="NCBI Taxonomy" id="582737"/>
    <lineage>
        <taxon>Eukaryota</taxon>
        <taxon>Viridiplantae</taxon>
        <taxon>Chlorophyta</taxon>
        <taxon>core chlorophytes</taxon>
        <taxon>Chlorodendrophyceae</taxon>
        <taxon>Chlorodendrales</taxon>
        <taxon>Chlorodendraceae</taxon>
        <taxon>Tetraselmis</taxon>
    </lineage>
</organism>
<dbReference type="GO" id="GO:0016887">
    <property type="term" value="F:ATP hydrolysis activity"/>
    <property type="evidence" value="ECO:0007669"/>
    <property type="project" value="InterPro"/>
</dbReference>
<keyword evidence="1" id="KW-0677">Repeat</keyword>
<evidence type="ECO:0000313" key="4">
    <source>
        <dbReference type="EMBL" id="JAC62745.1"/>
    </source>
</evidence>
<evidence type="ECO:0000256" key="3">
    <source>
        <dbReference type="SAM" id="MobiDB-lite"/>
    </source>
</evidence>
<proteinExistence type="predicted"/>
<protein>
    <submittedName>
        <fullName evidence="4">Tata-binding protein-associated factor 172</fullName>
    </submittedName>
</protein>
<gene>
    <name evidence="4" type="ORF">TSPGSL018_22429</name>
</gene>
<evidence type="ECO:0000256" key="1">
    <source>
        <dbReference type="ARBA" id="ARBA00022737"/>
    </source>
</evidence>
<feature type="non-terminal residue" evidence="4">
    <location>
        <position position="483"/>
    </location>
</feature>
<sequence length="483" mass="51329">MNSLMDTSDLVADEDLVAAEAPAEGGGGGEQASQLVEAMSAPMSARERNRLKRKARRQDSGGDIKGAQAITKDGSGSTELPTSPTGGPPPTPTSASAADADAEARLIEDDMQEWREICCGRWVFRRAADQMCEALLHPRWQTRHGAALALREILRSQARSAGITIDAATDGTAFLTPSDLLPGSQSPEGAAEVEKANLAWLQDCVVRLVCVLALDRFGDYVSDQVVMPVRETAAQALGAAATALPGTSLQAVVRMLQQLTGREEWQVRHGCMVGWKYLLASRPDLTPELLREALPTLLHGLQDSDDDVRAAAAEALVPVTDALNAGGADVVGPIRAVLWDILLDLQELSASTSSVMRLLARLNAESSPEQLQTLTEYVPRLWLFVRHTLRPVRLSVLNCLTAILGETAGGDGWLAPILERTMSHLFSSLVLEADEDILAATGEAWGAAAGRAGGSAELEAAVGWEAPARWASLAATPPGARFD</sequence>
<dbReference type="InterPro" id="IPR016024">
    <property type="entry name" value="ARM-type_fold"/>
</dbReference>
<dbReference type="PANTHER" id="PTHR36498">
    <property type="entry name" value="TATA-BINDING PROTEIN-ASSOCIATED FACTOR 172"/>
    <property type="match status" value="1"/>
</dbReference>
<feature type="repeat" description="HEAT" evidence="2">
    <location>
        <begin position="293"/>
        <end position="329"/>
    </location>
</feature>
<dbReference type="GO" id="GO:0017025">
    <property type="term" value="F:TBP-class protein binding"/>
    <property type="evidence" value="ECO:0007669"/>
    <property type="project" value="InterPro"/>
</dbReference>
<dbReference type="Pfam" id="PF02985">
    <property type="entry name" value="HEAT"/>
    <property type="match status" value="1"/>
</dbReference>
<name>A0A061QWC4_9CHLO</name>
<dbReference type="InterPro" id="IPR044972">
    <property type="entry name" value="Mot1"/>
</dbReference>
<reference evidence="4" key="1">
    <citation type="submission" date="2014-05" db="EMBL/GenBank/DDBJ databases">
        <title>The transcriptome of the halophilic microalga Tetraselmis sp. GSL018 isolated from the Great Salt Lake, Utah.</title>
        <authorList>
            <person name="Jinkerson R.E."/>
            <person name="D'Adamo S."/>
            <person name="Posewitz M.C."/>
        </authorList>
    </citation>
    <scope>NUCLEOTIDE SEQUENCE</scope>
    <source>
        <strain evidence="4">GSL018</strain>
    </source>
</reference>
<accession>A0A061QWC4</accession>
<dbReference type="SUPFAM" id="SSF48371">
    <property type="entry name" value="ARM repeat"/>
    <property type="match status" value="1"/>
</dbReference>